<gene>
    <name evidence="3" type="ORF">BO70DRAFT_361289</name>
</gene>
<name>A0A317WIB0_9EURO</name>
<accession>A0A317WIB0</accession>
<keyword evidence="4" id="KW-1185">Reference proteome</keyword>
<dbReference type="AlphaFoldDB" id="A0A317WIB0"/>
<feature type="region of interest" description="Disordered" evidence="2">
    <location>
        <begin position="889"/>
        <end position="958"/>
    </location>
</feature>
<proteinExistence type="predicted"/>
<feature type="compositionally biased region" description="Low complexity" evidence="2">
    <location>
        <begin position="889"/>
        <end position="900"/>
    </location>
</feature>
<reference evidence="3 4" key="1">
    <citation type="submission" date="2016-12" db="EMBL/GenBank/DDBJ databases">
        <title>The genomes of Aspergillus section Nigri reveals drivers in fungal speciation.</title>
        <authorList>
            <consortium name="DOE Joint Genome Institute"/>
            <person name="Vesth T.C."/>
            <person name="Nybo J."/>
            <person name="Theobald S."/>
            <person name="Brandl J."/>
            <person name="Frisvad J.C."/>
            <person name="Nielsen K.F."/>
            <person name="Lyhne E.K."/>
            <person name="Kogle M.E."/>
            <person name="Kuo A."/>
            <person name="Riley R."/>
            <person name="Clum A."/>
            <person name="Nolan M."/>
            <person name="Lipzen A."/>
            <person name="Salamov A."/>
            <person name="Henrissat B."/>
            <person name="Wiebenga A."/>
            <person name="De Vries R.P."/>
            <person name="Grigoriev I.V."/>
            <person name="Mortensen U.H."/>
            <person name="Andersen M.R."/>
            <person name="Baker S.E."/>
        </authorList>
    </citation>
    <scope>NUCLEOTIDE SEQUENCE [LARGE SCALE GENOMIC DNA]</scope>
    <source>
        <strain evidence="3 4">CBS 117.55</strain>
    </source>
</reference>
<comment type="caution">
    <text evidence="3">The sequence shown here is derived from an EMBL/GenBank/DDBJ whole genome shotgun (WGS) entry which is preliminary data.</text>
</comment>
<evidence type="ECO:0000256" key="1">
    <source>
        <dbReference type="SAM" id="Coils"/>
    </source>
</evidence>
<feature type="coiled-coil region" evidence="1">
    <location>
        <begin position="736"/>
        <end position="862"/>
    </location>
</feature>
<dbReference type="PANTHER" id="PTHR23159:SF60">
    <property type="entry name" value="SPINDLE ASSEMBLY ABNORMAL PROTEIN 4"/>
    <property type="match status" value="1"/>
</dbReference>
<evidence type="ECO:0000313" key="4">
    <source>
        <dbReference type="Proteomes" id="UP000247233"/>
    </source>
</evidence>
<protein>
    <submittedName>
        <fullName evidence="3">Uncharacterized protein</fullName>
    </submittedName>
</protein>
<dbReference type="STRING" id="1448321.A0A317WIB0"/>
<dbReference type="RefSeq" id="XP_025400249.1">
    <property type="nucleotide sequence ID" value="XM_025543011.1"/>
</dbReference>
<feature type="coiled-coil region" evidence="1">
    <location>
        <begin position="71"/>
        <end position="102"/>
    </location>
</feature>
<dbReference type="GeneID" id="37065248"/>
<organism evidence="3 4">
    <name type="scientific">Aspergillus heteromorphus CBS 117.55</name>
    <dbReference type="NCBI Taxonomy" id="1448321"/>
    <lineage>
        <taxon>Eukaryota</taxon>
        <taxon>Fungi</taxon>
        <taxon>Dikarya</taxon>
        <taxon>Ascomycota</taxon>
        <taxon>Pezizomycotina</taxon>
        <taxon>Eurotiomycetes</taxon>
        <taxon>Eurotiomycetidae</taxon>
        <taxon>Eurotiales</taxon>
        <taxon>Aspergillaceae</taxon>
        <taxon>Aspergillus</taxon>
        <taxon>Aspergillus subgen. Circumdati</taxon>
    </lineage>
</organism>
<sequence length="958" mass="107386">MQGLWSRAAPAPQSSCRCVSCLSTASNGVASRGTSAASKRRLRIGNSVTALYTSIFAAAALADAQAKGQRRIEWEEKIAAVKEEVNELVDEEKRLLEALSRRKTKFLNGALQTRQFGTATRPTYLRYQWARRGAPFSSFHSTTAFDQSRDNQIVYDLLAEAEDSGLESIEERCQDEQEEVGEYGISLRYDEDAPEWLSRDLIHQKVIRKLALKQLAIRLLLRPTIAHSYLGVERQYGPDHETPQLNVPDLLQELHYTRSRMNYVMNSKNPNIDDLATDLTLRTTSYLAQERTRLDFEVQRDTRLFAKDGMSLQELLLRLSNSLMESTDPDRPELLRMMILTFTKSHQNDLCELILKTVLPHKFPLAPTLVLAILNFFRKSKNLRGFDSFLNLLTGRGYPVDLGYMSPYSVRVVNGIEIVVPPVDSANPVIYSTLIAACLRFNQPERADAYLVAARSTGFMDDFASISAYLRFYAIRKDWQKGIQTLKRALAFIGSSTEHLEFRAERVIVLMVQLCDKCEKYDMSEAIITSAVNSGFDWEAASRQLDIKLAYDPDGFRWKSAGKSVASDSQPKLPSEKYHAFVSALSEHIDEVEGKITRPVWQDMMERHSQDILAAVLAGSTSSSSIPAPADMPQSMLEEIRRQADLNRAQNESAASELTSLRQEISQLKQTRSTAAADRRREITSLATDVRQNVLSEIRRQAEITEAHNESAISAHTRELISMRQEIYKLHQAGSGESHRQELSTLRDEISQLKQNRPLATAAASTEEITSLQIEISKLKRSSSDAAATRQEEINTLLDQIAQLKQKESAAAAQKQEIKSLQAEIAKLKRAGSAAEAQKQEMKSLRAEVSQLKRNNSAAEAHKTEMKSLWAEILHLKQLAFDPQMAAEPLPTATTKTPSLSPSPAPPTTTAPKRTPPYSKYNHKSASRFENTPAQEKLQIRFIDSSSSAPDMPPGDGY</sequence>
<evidence type="ECO:0000256" key="2">
    <source>
        <dbReference type="SAM" id="MobiDB-lite"/>
    </source>
</evidence>
<dbReference type="PANTHER" id="PTHR23159">
    <property type="entry name" value="CENTROSOMAL PROTEIN 2"/>
    <property type="match status" value="1"/>
</dbReference>
<dbReference type="OrthoDB" id="185373at2759"/>
<feature type="coiled-coil region" evidence="1">
    <location>
        <begin position="637"/>
        <end position="678"/>
    </location>
</feature>
<evidence type="ECO:0000313" key="3">
    <source>
        <dbReference type="EMBL" id="PWY84907.1"/>
    </source>
</evidence>
<keyword evidence="1" id="KW-0175">Coiled coil</keyword>
<dbReference type="VEuPathDB" id="FungiDB:BO70DRAFT_361289"/>
<dbReference type="Proteomes" id="UP000247233">
    <property type="component" value="Unassembled WGS sequence"/>
</dbReference>
<dbReference type="EMBL" id="MSFL01000009">
    <property type="protein sequence ID" value="PWY84907.1"/>
    <property type="molecule type" value="Genomic_DNA"/>
</dbReference>